<dbReference type="EMBL" id="JASCZI010241753">
    <property type="protein sequence ID" value="MED6206381.1"/>
    <property type="molecule type" value="Genomic_DNA"/>
</dbReference>
<keyword evidence="1" id="KW-0812">Transmembrane</keyword>
<feature type="transmembrane region" description="Helical" evidence="1">
    <location>
        <begin position="37"/>
        <end position="56"/>
    </location>
</feature>
<comment type="caution">
    <text evidence="2">The sequence shown here is derived from an EMBL/GenBank/DDBJ whole genome shotgun (WGS) entry which is preliminary data.</text>
</comment>
<name>A0ABU6YAG0_9FABA</name>
<keyword evidence="1" id="KW-0472">Membrane</keyword>
<sequence>MASRSSTWVKDRVSYGSCPIVAFLTFCPTKFELDALLMLYCCLAITSIAICPTMFASSSSPTFSFSLLNPQLDSRLSSLSLLLFLYVHPHLSPIHREEKAYLQIQRTTLSMVSDLAYSNGSETSATCLHRP</sequence>
<keyword evidence="1" id="KW-1133">Transmembrane helix</keyword>
<protein>
    <submittedName>
        <fullName evidence="2">Uncharacterized protein</fullName>
    </submittedName>
</protein>
<accession>A0ABU6YAG0</accession>
<organism evidence="2 3">
    <name type="scientific">Stylosanthes scabra</name>
    <dbReference type="NCBI Taxonomy" id="79078"/>
    <lineage>
        <taxon>Eukaryota</taxon>
        <taxon>Viridiplantae</taxon>
        <taxon>Streptophyta</taxon>
        <taxon>Embryophyta</taxon>
        <taxon>Tracheophyta</taxon>
        <taxon>Spermatophyta</taxon>
        <taxon>Magnoliopsida</taxon>
        <taxon>eudicotyledons</taxon>
        <taxon>Gunneridae</taxon>
        <taxon>Pentapetalae</taxon>
        <taxon>rosids</taxon>
        <taxon>fabids</taxon>
        <taxon>Fabales</taxon>
        <taxon>Fabaceae</taxon>
        <taxon>Papilionoideae</taxon>
        <taxon>50 kb inversion clade</taxon>
        <taxon>dalbergioids sensu lato</taxon>
        <taxon>Dalbergieae</taxon>
        <taxon>Pterocarpus clade</taxon>
        <taxon>Stylosanthes</taxon>
    </lineage>
</organism>
<proteinExistence type="predicted"/>
<evidence type="ECO:0000313" key="3">
    <source>
        <dbReference type="Proteomes" id="UP001341840"/>
    </source>
</evidence>
<reference evidence="2 3" key="1">
    <citation type="journal article" date="2023" name="Plants (Basel)">
        <title>Bridging the Gap: Combining Genomics and Transcriptomics Approaches to Understand Stylosanthes scabra, an Orphan Legume from the Brazilian Caatinga.</title>
        <authorList>
            <person name="Ferreira-Neto J.R.C."/>
            <person name="da Silva M.D."/>
            <person name="Binneck E."/>
            <person name="de Melo N.F."/>
            <person name="da Silva R.H."/>
            <person name="de Melo A.L.T.M."/>
            <person name="Pandolfi V."/>
            <person name="Bustamante F.O."/>
            <person name="Brasileiro-Vidal A.C."/>
            <person name="Benko-Iseppon A.M."/>
        </authorList>
    </citation>
    <scope>NUCLEOTIDE SEQUENCE [LARGE SCALE GENOMIC DNA]</scope>
    <source>
        <tissue evidence="2">Leaves</tissue>
    </source>
</reference>
<evidence type="ECO:0000256" key="1">
    <source>
        <dbReference type="SAM" id="Phobius"/>
    </source>
</evidence>
<keyword evidence="3" id="KW-1185">Reference proteome</keyword>
<gene>
    <name evidence="2" type="ORF">PIB30_026197</name>
</gene>
<evidence type="ECO:0000313" key="2">
    <source>
        <dbReference type="EMBL" id="MED6206381.1"/>
    </source>
</evidence>
<dbReference type="Proteomes" id="UP001341840">
    <property type="component" value="Unassembled WGS sequence"/>
</dbReference>